<organism evidence="1">
    <name type="scientific">Tanacetum cinerariifolium</name>
    <name type="common">Dalmatian daisy</name>
    <name type="synonym">Chrysanthemum cinerariifolium</name>
    <dbReference type="NCBI Taxonomy" id="118510"/>
    <lineage>
        <taxon>Eukaryota</taxon>
        <taxon>Viridiplantae</taxon>
        <taxon>Streptophyta</taxon>
        <taxon>Embryophyta</taxon>
        <taxon>Tracheophyta</taxon>
        <taxon>Spermatophyta</taxon>
        <taxon>Magnoliopsida</taxon>
        <taxon>eudicotyledons</taxon>
        <taxon>Gunneridae</taxon>
        <taxon>Pentapetalae</taxon>
        <taxon>asterids</taxon>
        <taxon>campanulids</taxon>
        <taxon>Asterales</taxon>
        <taxon>Asteraceae</taxon>
        <taxon>Asteroideae</taxon>
        <taxon>Anthemideae</taxon>
        <taxon>Anthemidinae</taxon>
        <taxon>Tanacetum</taxon>
    </lineage>
</organism>
<reference evidence="1" key="1">
    <citation type="journal article" date="2019" name="Sci. Rep.">
        <title>Draft genome of Tanacetum cinerariifolium, the natural source of mosquito coil.</title>
        <authorList>
            <person name="Yamashiro T."/>
            <person name="Shiraishi A."/>
            <person name="Satake H."/>
            <person name="Nakayama K."/>
        </authorList>
    </citation>
    <scope>NUCLEOTIDE SEQUENCE</scope>
</reference>
<proteinExistence type="predicted"/>
<gene>
    <name evidence="1" type="ORF">Tci_912539</name>
</gene>
<evidence type="ECO:0000313" key="1">
    <source>
        <dbReference type="EMBL" id="GFD40570.1"/>
    </source>
</evidence>
<sequence>HVVAQAAVVPRVAHDAVVARRGARVHAGVAGPGHRGDVVVVRVAALKALAQQPIEAIGPKVVVKAGEVVGPHLVDHDAD</sequence>
<protein>
    <submittedName>
        <fullName evidence="1">Uncharacterized protein</fullName>
    </submittedName>
</protein>
<dbReference type="AlphaFoldDB" id="A0A699W1R4"/>
<dbReference type="EMBL" id="BKCJ011535862">
    <property type="protein sequence ID" value="GFD40570.1"/>
    <property type="molecule type" value="Genomic_DNA"/>
</dbReference>
<name>A0A699W1R4_TANCI</name>
<accession>A0A699W1R4</accession>
<comment type="caution">
    <text evidence="1">The sequence shown here is derived from an EMBL/GenBank/DDBJ whole genome shotgun (WGS) entry which is preliminary data.</text>
</comment>
<feature type="non-terminal residue" evidence="1">
    <location>
        <position position="1"/>
    </location>
</feature>